<sequence>MQIQKNIERFKMKKINLLLTAVLWVGMFLPHANAQTTSTTGANTISTGVPFLTIAPDSRAGAMGDAGVATSPDVNSQHWNPAKYAFAESEMGIALSYSPWLSNLVKDINLAYLVGYKRLDENQTMSGSLRYFTLGDIQFMDQYGYAQGNQSPNEFAVDLGYTRLLSENFSGAVALRYIRSDLTGGQEVNGVATHAGSAYAADVAFYYQNEIRMNRKNSTIAAGINISNIGSKISYTDGETKDFIPTNLRLGASYKTEMDRYNTIMFTFDANKLLVPTPEVATDDIVTGSTSSKSPIAGIFSSFSDAPGGMKEEFKEINFSVGAEYWYNKQFALRAGYFYEDASKGNRKFFTAGAGLKMNVFALDFSYLLPVAQNNPLANTLRFTLMFDLEAFNKQKR</sequence>
<dbReference type="Proteomes" id="UP001193389">
    <property type="component" value="Chromosome"/>
</dbReference>
<dbReference type="EMBL" id="AP018694">
    <property type="protein sequence ID" value="BBE19206.1"/>
    <property type="molecule type" value="Genomic_DNA"/>
</dbReference>
<keyword evidence="1" id="KW-0732">Signal</keyword>
<name>A0A5K7SCN8_9BACT</name>
<dbReference type="InterPro" id="IPR047799">
    <property type="entry name" value="T9SS_OM_PorV"/>
</dbReference>
<accession>A0A5K7SCN8</accession>
<dbReference type="InterPro" id="IPR045741">
    <property type="entry name" value="PorV"/>
</dbReference>
<evidence type="ECO:0000259" key="2">
    <source>
        <dbReference type="Pfam" id="PF19572"/>
    </source>
</evidence>
<dbReference type="AlphaFoldDB" id="A0A5K7SCN8"/>
<dbReference type="Pfam" id="PF19572">
    <property type="entry name" value="PorV"/>
    <property type="match status" value="1"/>
</dbReference>
<feature type="chain" id="PRO_5024422596" description="Type IX secretion system protein PorV domain-containing protein" evidence="1">
    <location>
        <begin position="35"/>
        <end position="397"/>
    </location>
</feature>
<dbReference type="KEGG" id="anf:AQPE_3382"/>
<dbReference type="SUPFAM" id="SSF56935">
    <property type="entry name" value="Porins"/>
    <property type="match status" value="1"/>
</dbReference>
<dbReference type="NCBIfam" id="NF033710">
    <property type="entry name" value="T9SS_OM_PorV"/>
    <property type="match status" value="1"/>
</dbReference>
<gene>
    <name evidence="3" type="ORF">AQPE_3382</name>
</gene>
<dbReference type="Gene3D" id="2.40.160.60">
    <property type="entry name" value="Outer membrane protein transport protein (OMPP1/FadL/TodX)"/>
    <property type="match status" value="1"/>
</dbReference>
<reference evidence="3" key="1">
    <citation type="journal article" date="2020" name="Int. J. Syst. Evol. Microbiol.">
        <title>Aquipluma nitroreducens gen. nov. sp. nov., a novel facultatively anaerobic bacterium isolated from a freshwater lake.</title>
        <authorList>
            <person name="Watanabe M."/>
            <person name="Kojima H."/>
            <person name="Fukui M."/>
        </authorList>
    </citation>
    <scope>NUCLEOTIDE SEQUENCE</scope>
    <source>
        <strain evidence="3">MeG22</strain>
    </source>
</reference>
<feature type="domain" description="Type IX secretion system protein PorV" evidence="2">
    <location>
        <begin position="41"/>
        <end position="279"/>
    </location>
</feature>
<dbReference type="NCBIfam" id="NF033709">
    <property type="entry name" value="PorV_fam"/>
    <property type="match status" value="1"/>
</dbReference>
<keyword evidence="4" id="KW-1185">Reference proteome</keyword>
<evidence type="ECO:0000256" key="1">
    <source>
        <dbReference type="SAM" id="SignalP"/>
    </source>
</evidence>
<organism evidence="3 4">
    <name type="scientific">Aquipluma nitroreducens</name>
    <dbReference type="NCBI Taxonomy" id="2010828"/>
    <lineage>
        <taxon>Bacteria</taxon>
        <taxon>Pseudomonadati</taxon>
        <taxon>Bacteroidota</taxon>
        <taxon>Bacteroidia</taxon>
        <taxon>Marinilabiliales</taxon>
        <taxon>Prolixibacteraceae</taxon>
        <taxon>Aquipluma</taxon>
    </lineage>
</organism>
<protein>
    <recommendedName>
        <fullName evidence="2">Type IX secretion system protein PorV domain-containing protein</fullName>
    </recommendedName>
</protein>
<proteinExistence type="predicted"/>
<evidence type="ECO:0000313" key="4">
    <source>
        <dbReference type="Proteomes" id="UP001193389"/>
    </source>
</evidence>
<feature type="signal peptide" evidence="1">
    <location>
        <begin position="1"/>
        <end position="34"/>
    </location>
</feature>
<evidence type="ECO:0000313" key="3">
    <source>
        <dbReference type="EMBL" id="BBE19206.1"/>
    </source>
</evidence>